<dbReference type="GO" id="GO:0102559">
    <property type="term" value="F:peptide chain release factor N(5)-glutamine methyltransferase activity"/>
    <property type="evidence" value="ECO:0007669"/>
    <property type="project" value="UniProtKB-EC"/>
</dbReference>
<dbReference type="eggNOG" id="KOG2904">
    <property type="taxonomic scope" value="Eukaryota"/>
</dbReference>
<dbReference type="EMBL" id="CAIF01000005">
    <property type="protein sequence ID" value="CCH40753.1"/>
    <property type="molecule type" value="Genomic_DNA"/>
</dbReference>
<dbReference type="PANTHER" id="PTHR18895">
    <property type="entry name" value="HEMK METHYLTRANSFERASE"/>
    <property type="match status" value="1"/>
</dbReference>
<dbReference type="STRING" id="1206466.K0KHX1"/>
<evidence type="ECO:0000256" key="1">
    <source>
        <dbReference type="ARBA" id="ARBA00012771"/>
    </source>
</evidence>
<dbReference type="PANTHER" id="PTHR18895:SF74">
    <property type="entry name" value="MTRF1L RELEASE FACTOR GLUTAMINE METHYLTRANSFERASE"/>
    <property type="match status" value="1"/>
</dbReference>
<comment type="catalytic activity">
    <reaction evidence="5">
        <text>L-glutaminyl-[peptide chain release factor] + S-adenosyl-L-methionine = N(5)-methyl-L-glutaminyl-[peptide chain release factor] + S-adenosyl-L-homocysteine + H(+)</text>
        <dbReference type="Rhea" id="RHEA:42896"/>
        <dbReference type="Rhea" id="RHEA-COMP:10271"/>
        <dbReference type="Rhea" id="RHEA-COMP:10272"/>
        <dbReference type="ChEBI" id="CHEBI:15378"/>
        <dbReference type="ChEBI" id="CHEBI:30011"/>
        <dbReference type="ChEBI" id="CHEBI:57856"/>
        <dbReference type="ChEBI" id="CHEBI:59789"/>
        <dbReference type="ChEBI" id="CHEBI:61891"/>
        <dbReference type="EC" id="2.1.1.297"/>
    </reaction>
</comment>
<dbReference type="InterPro" id="IPR050320">
    <property type="entry name" value="N5-glutamine_MTase"/>
</dbReference>
<reference evidence="7 8" key="1">
    <citation type="journal article" date="2012" name="Eukaryot. Cell">
        <title>Draft genome sequence of Wickerhamomyces ciferrii NRRL Y-1031 F-60-10.</title>
        <authorList>
            <person name="Schneider J."/>
            <person name="Andrea H."/>
            <person name="Blom J."/>
            <person name="Jaenicke S."/>
            <person name="Ruckert C."/>
            <person name="Schorsch C."/>
            <person name="Szczepanowski R."/>
            <person name="Farwick M."/>
            <person name="Goesmann A."/>
            <person name="Puhler A."/>
            <person name="Schaffer S."/>
            <person name="Tauch A."/>
            <person name="Kohler T."/>
            <person name="Brinkrolf K."/>
        </authorList>
    </citation>
    <scope>NUCLEOTIDE SEQUENCE [LARGE SCALE GENOMIC DNA]</scope>
    <source>
        <strain evidence="8">ATCC 14091 / BCRC 22168 / CBS 111 / JCM 3599 / NBRC 0793 / NRRL Y-1031 F-60-10</strain>
    </source>
</reference>
<dbReference type="InterPro" id="IPR029063">
    <property type="entry name" value="SAM-dependent_MTases_sf"/>
</dbReference>
<dbReference type="GO" id="GO:0032259">
    <property type="term" value="P:methylation"/>
    <property type="evidence" value="ECO:0007669"/>
    <property type="project" value="UniProtKB-KW"/>
</dbReference>
<keyword evidence="8" id="KW-1185">Reference proteome</keyword>
<dbReference type="InParanoid" id="K0KHX1"/>
<feature type="domain" description="Methyltransferase small" evidence="6">
    <location>
        <begin position="101"/>
        <end position="191"/>
    </location>
</feature>
<evidence type="ECO:0000256" key="5">
    <source>
        <dbReference type="ARBA" id="ARBA00048391"/>
    </source>
</evidence>
<gene>
    <name evidence="7" type="ORF">BN7_287</name>
</gene>
<evidence type="ECO:0000313" key="8">
    <source>
        <dbReference type="Proteomes" id="UP000009328"/>
    </source>
</evidence>
<name>K0KHX1_WICCF</name>
<dbReference type="AlphaFoldDB" id="K0KHX1"/>
<keyword evidence="2 7" id="KW-0489">Methyltransferase</keyword>
<dbReference type="InterPro" id="IPR004556">
    <property type="entry name" value="HemK-like"/>
</dbReference>
<dbReference type="Proteomes" id="UP000009328">
    <property type="component" value="Unassembled WGS sequence"/>
</dbReference>
<accession>K0KHX1</accession>
<dbReference type="SUPFAM" id="SSF53335">
    <property type="entry name" value="S-adenosyl-L-methionine-dependent methyltransferases"/>
    <property type="match status" value="1"/>
</dbReference>
<keyword evidence="4" id="KW-0949">S-adenosyl-L-methionine</keyword>
<comment type="caution">
    <text evidence="7">The sequence shown here is derived from an EMBL/GenBank/DDBJ whole genome shotgun (WGS) entry which is preliminary data.</text>
</comment>
<keyword evidence="3 7" id="KW-0808">Transferase</keyword>
<sequence>MVRCSLRLFQKASKTTQNQKWISSLLPVCKTPDQAKQELRWIQMELPQDKWDQAIQERSKFIPLQYILGSQPFGSLDIKCRPQVLIPRWETEEWTLKIINKLRGISSLKILDVCTGTGCIPLLMGHSLPHLQIKAMDISSDALELSNENKKIHGITNVEFKYGNVFDKGLLEGEEFDLITSNPPYISELDYLNGETEESVLQNEPKLALVGGLEFYDALVNNVVLPSKATGFFFELGDLEQALYTQSLLNKDWCTKIYKDGADKIRCVYGWKKGSKMQVLEFI</sequence>
<evidence type="ECO:0000313" key="7">
    <source>
        <dbReference type="EMBL" id="CCH40753.1"/>
    </source>
</evidence>
<proteinExistence type="predicted"/>
<protein>
    <recommendedName>
        <fullName evidence="1">peptide chain release factor N(5)-glutamine methyltransferase</fullName>
        <ecNumber evidence="1">2.1.1.297</ecNumber>
    </recommendedName>
</protein>
<organism evidence="7 8">
    <name type="scientific">Wickerhamomyces ciferrii (strain ATCC 14091 / BCRC 22168 / CBS 111 / JCM 3599 / NBRC 0793 / NRRL Y-1031 F-60-10)</name>
    <name type="common">Yeast</name>
    <name type="synonym">Pichia ciferrii</name>
    <dbReference type="NCBI Taxonomy" id="1206466"/>
    <lineage>
        <taxon>Eukaryota</taxon>
        <taxon>Fungi</taxon>
        <taxon>Dikarya</taxon>
        <taxon>Ascomycota</taxon>
        <taxon>Saccharomycotina</taxon>
        <taxon>Saccharomycetes</taxon>
        <taxon>Phaffomycetales</taxon>
        <taxon>Wickerhamomycetaceae</taxon>
        <taxon>Wickerhamomyces</taxon>
    </lineage>
</organism>
<dbReference type="Pfam" id="PF05175">
    <property type="entry name" value="MTS"/>
    <property type="match status" value="1"/>
</dbReference>
<evidence type="ECO:0000259" key="6">
    <source>
        <dbReference type="Pfam" id="PF05175"/>
    </source>
</evidence>
<evidence type="ECO:0000256" key="4">
    <source>
        <dbReference type="ARBA" id="ARBA00022691"/>
    </source>
</evidence>
<evidence type="ECO:0000256" key="3">
    <source>
        <dbReference type="ARBA" id="ARBA00022679"/>
    </source>
</evidence>
<dbReference type="FunCoup" id="K0KHX1">
    <property type="interactions" value="89"/>
</dbReference>
<dbReference type="NCBIfam" id="TIGR00536">
    <property type="entry name" value="hemK_fam"/>
    <property type="match status" value="1"/>
</dbReference>
<dbReference type="CDD" id="cd02440">
    <property type="entry name" value="AdoMet_MTases"/>
    <property type="match status" value="1"/>
</dbReference>
<dbReference type="InterPro" id="IPR007848">
    <property type="entry name" value="Small_mtfrase_dom"/>
</dbReference>
<dbReference type="HOGENOM" id="CLU_018398_0_2_1"/>
<dbReference type="GO" id="GO:0005739">
    <property type="term" value="C:mitochondrion"/>
    <property type="evidence" value="ECO:0007669"/>
    <property type="project" value="TreeGrafter"/>
</dbReference>
<dbReference type="Gene3D" id="3.40.50.150">
    <property type="entry name" value="Vaccinia Virus protein VP39"/>
    <property type="match status" value="1"/>
</dbReference>
<dbReference type="EC" id="2.1.1.297" evidence="1"/>
<evidence type="ECO:0000256" key="2">
    <source>
        <dbReference type="ARBA" id="ARBA00022603"/>
    </source>
</evidence>